<dbReference type="GO" id="GO:0051233">
    <property type="term" value="C:spindle midzone"/>
    <property type="evidence" value="ECO:0007669"/>
    <property type="project" value="TreeGrafter"/>
</dbReference>
<reference evidence="11" key="1">
    <citation type="journal article" date="2023" name="G3 (Bethesda)">
        <title>Whole genome assemblies of Zophobas morio and Tenebrio molitor.</title>
        <authorList>
            <person name="Kaur S."/>
            <person name="Stinson S.A."/>
            <person name="diCenzo G.C."/>
        </authorList>
    </citation>
    <scope>NUCLEOTIDE SEQUENCE</scope>
    <source>
        <strain evidence="11">QUZm001</strain>
    </source>
</reference>
<dbReference type="SUPFAM" id="SSF57889">
    <property type="entry name" value="Cysteine-rich domain"/>
    <property type="match status" value="1"/>
</dbReference>
<dbReference type="FunFam" id="3.30.60.20:FF:000033">
    <property type="entry name" value="Rac GTPase-activating protein 1"/>
    <property type="match status" value="1"/>
</dbReference>
<dbReference type="Proteomes" id="UP001168821">
    <property type="component" value="Unassembled WGS sequence"/>
</dbReference>
<organism evidence="11 12">
    <name type="scientific">Zophobas morio</name>
    <dbReference type="NCBI Taxonomy" id="2755281"/>
    <lineage>
        <taxon>Eukaryota</taxon>
        <taxon>Metazoa</taxon>
        <taxon>Ecdysozoa</taxon>
        <taxon>Arthropoda</taxon>
        <taxon>Hexapoda</taxon>
        <taxon>Insecta</taxon>
        <taxon>Pterygota</taxon>
        <taxon>Neoptera</taxon>
        <taxon>Endopterygota</taxon>
        <taxon>Coleoptera</taxon>
        <taxon>Polyphaga</taxon>
        <taxon>Cucujiformia</taxon>
        <taxon>Tenebrionidae</taxon>
        <taxon>Zophobas</taxon>
    </lineage>
</organism>
<dbReference type="GO" id="GO:0051256">
    <property type="term" value="P:mitotic spindle midzone assembly"/>
    <property type="evidence" value="ECO:0007669"/>
    <property type="project" value="TreeGrafter"/>
</dbReference>
<dbReference type="GO" id="GO:0007283">
    <property type="term" value="P:spermatogenesis"/>
    <property type="evidence" value="ECO:0007669"/>
    <property type="project" value="UniProtKB-KW"/>
</dbReference>
<dbReference type="PANTHER" id="PTHR46199:SF3">
    <property type="entry name" value="RAC GTPASE-ACTIVATING PROTEIN 1"/>
    <property type="match status" value="1"/>
</dbReference>
<dbReference type="GO" id="GO:0030154">
    <property type="term" value="P:cell differentiation"/>
    <property type="evidence" value="ECO:0007669"/>
    <property type="project" value="UniProtKB-KW"/>
</dbReference>
<dbReference type="Gene3D" id="1.10.555.10">
    <property type="entry name" value="Rho GTPase activation protein"/>
    <property type="match status" value="1"/>
</dbReference>
<dbReference type="Gene3D" id="3.30.60.20">
    <property type="match status" value="1"/>
</dbReference>
<name>A0AA38M5Y3_9CUCU</name>
<evidence type="ECO:0000259" key="9">
    <source>
        <dbReference type="PROSITE" id="PS50081"/>
    </source>
</evidence>
<feature type="region of interest" description="Disordered" evidence="8">
    <location>
        <begin position="295"/>
        <end position="315"/>
    </location>
</feature>
<dbReference type="SMART" id="SM00109">
    <property type="entry name" value="C1"/>
    <property type="match status" value="1"/>
</dbReference>
<evidence type="ECO:0000256" key="1">
    <source>
        <dbReference type="ARBA" id="ARBA00022468"/>
    </source>
</evidence>
<keyword evidence="2" id="KW-0217">Developmental protein</keyword>
<dbReference type="GO" id="GO:0008270">
    <property type="term" value="F:zinc ion binding"/>
    <property type="evidence" value="ECO:0007669"/>
    <property type="project" value="UniProtKB-KW"/>
</dbReference>
<evidence type="ECO:0000256" key="2">
    <source>
        <dbReference type="ARBA" id="ARBA00022473"/>
    </source>
</evidence>
<feature type="domain" description="Rho-GAP" evidence="10">
    <location>
        <begin position="407"/>
        <end position="596"/>
    </location>
</feature>
<dbReference type="GO" id="GO:0030496">
    <property type="term" value="C:midbody"/>
    <property type="evidence" value="ECO:0007669"/>
    <property type="project" value="TreeGrafter"/>
</dbReference>
<dbReference type="InterPro" id="IPR002219">
    <property type="entry name" value="PKC_DAG/PE"/>
</dbReference>
<dbReference type="InterPro" id="IPR000198">
    <property type="entry name" value="RhoGAP_dom"/>
</dbReference>
<protein>
    <recommendedName>
        <fullName evidence="13">Rac GTPase-activating protein 1</fullName>
    </recommendedName>
</protein>
<keyword evidence="5" id="KW-0221">Differentiation</keyword>
<dbReference type="SUPFAM" id="SSF48350">
    <property type="entry name" value="GTPase activation domain, GAP"/>
    <property type="match status" value="1"/>
</dbReference>
<dbReference type="InterPro" id="IPR046349">
    <property type="entry name" value="C1-like_sf"/>
</dbReference>
<feature type="region of interest" description="Disordered" evidence="8">
    <location>
        <begin position="1"/>
        <end position="52"/>
    </location>
</feature>
<dbReference type="PANTHER" id="PTHR46199">
    <property type="entry name" value="RAC GTPASE-ACTIVATING PROTEIN 1"/>
    <property type="match status" value="1"/>
</dbReference>
<proteinExistence type="predicted"/>
<evidence type="ECO:0000256" key="8">
    <source>
        <dbReference type="SAM" id="MobiDB-lite"/>
    </source>
</evidence>
<gene>
    <name evidence="11" type="ORF">Zmor_023001</name>
</gene>
<dbReference type="CDD" id="cd20821">
    <property type="entry name" value="C1_MgcRacGAP"/>
    <property type="match status" value="1"/>
</dbReference>
<dbReference type="GO" id="GO:0000281">
    <property type="term" value="P:mitotic cytokinesis"/>
    <property type="evidence" value="ECO:0007669"/>
    <property type="project" value="TreeGrafter"/>
</dbReference>
<keyword evidence="4" id="KW-0863">Zinc-finger</keyword>
<dbReference type="GO" id="GO:0032154">
    <property type="term" value="C:cleavage furrow"/>
    <property type="evidence" value="ECO:0007669"/>
    <property type="project" value="TreeGrafter"/>
</dbReference>
<evidence type="ECO:0000256" key="4">
    <source>
        <dbReference type="ARBA" id="ARBA00022771"/>
    </source>
</evidence>
<dbReference type="InterPro" id="IPR008936">
    <property type="entry name" value="Rho_GTPase_activation_prot"/>
</dbReference>
<evidence type="ECO:0000313" key="12">
    <source>
        <dbReference type="Proteomes" id="UP001168821"/>
    </source>
</evidence>
<dbReference type="AlphaFoldDB" id="A0AA38M5Y3"/>
<dbReference type="PROSITE" id="PS50238">
    <property type="entry name" value="RHOGAP"/>
    <property type="match status" value="1"/>
</dbReference>
<keyword evidence="3" id="KW-0479">Metal-binding</keyword>
<dbReference type="CDD" id="cd04382">
    <property type="entry name" value="RhoGAP_MgcRacGAP"/>
    <property type="match status" value="1"/>
</dbReference>
<evidence type="ECO:0000313" key="11">
    <source>
        <dbReference type="EMBL" id="KAJ3645335.1"/>
    </source>
</evidence>
<evidence type="ECO:0008006" key="13">
    <source>
        <dbReference type="Google" id="ProtNLM"/>
    </source>
</evidence>
<dbReference type="GO" id="GO:0097149">
    <property type="term" value="C:centralspindlin complex"/>
    <property type="evidence" value="ECO:0007669"/>
    <property type="project" value="TreeGrafter"/>
</dbReference>
<keyword evidence="1" id="KW-0343">GTPase activation</keyword>
<keyword evidence="12" id="KW-1185">Reference proteome</keyword>
<keyword evidence="7" id="KW-0744">Spermatogenesis</keyword>
<dbReference type="SMART" id="SM00324">
    <property type="entry name" value="RhoGAP"/>
    <property type="match status" value="1"/>
</dbReference>
<feature type="compositionally biased region" description="Low complexity" evidence="8">
    <location>
        <begin position="35"/>
        <end position="44"/>
    </location>
</feature>
<dbReference type="GO" id="GO:0005096">
    <property type="term" value="F:GTPase activator activity"/>
    <property type="evidence" value="ECO:0007669"/>
    <property type="project" value="UniProtKB-KW"/>
</dbReference>
<evidence type="ECO:0000259" key="10">
    <source>
        <dbReference type="PROSITE" id="PS50238"/>
    </source>
</evidence>
<dbReference type="EMBL" id="JALNTZ010000007">
    <property type="protein sequence ID" value="KAJ3645335.1"/>
    <property type="molecule type" value="Genomic_DNA"/>
</dbReference>
<dbReference type="Pfam" id="PF00620">
    <property type="entry name" value="RhoGAP"/>
    <property type="match status" value="1"/>
</dbReference>
<feature type="domain" description="Phorbol-ester/DAG-type" evidence="9">
    <location>
        <begin position="344"/>
        <end position="393"/>
    </location>
</feature>
<keyword evidence="6" id="KW-0862">Zinc</keyword>
<evidence type="ECO:0000256" key="3">
    <source>
        <dbReference type="ARBA" id="ARBA00022723"/>
    </source>
</evidence>
<dbReference type="PROSITE" id="PS00479">
    <property type="entry name" value="ZF_DAG_PE_1"/>
    <property type="match status" value="1"/>
</dbReference>
<feature type="compositionally biased region" description="Basic and acidic residues" evidence="8">
    <location>
        <begin position="15"/>
        <end position="32"/>
    </location>
</feature>
<dbReference type="GO" id="GO:0007266">
    <property type="term" value="P:Rho protein signal transduction"/>
    <property type="evidence" value="ECO:0007669"/>
    <property type="project" value="TreeGrafter"/>
</dbReference>
<evidence type="ECO:0000256" key="7">
    <source>
        <dbReference type="ARBA" id="ARBA00022871"/>
    </source>
</evidence>
<accession>A0AA38M5Y3</accession>
<dbReference type="Pfam" id="PF00130">
    <property type="entry name" value="C1_1"/>
    <property type="match status" value="1"/>
</dbReference>
<sequence>MCDTPFKTPLPYRTPKADFDRDFYPEKIHSDSEESVASSNSDNAGSGGTQSSNGEISLVAEFDDLVRFYRCFRSKKLETEFAFADFVEQVKQLYVNYYGAIDECRRLQSLLDAKVHECSDLDHKLLTARKLLDKEKHNTRVARREKDELASQINHVRNILFQDKASSGRLSAEEMRQKLSFLHYNNNNLQSEWDLSVKNPQNAHLSAIKEINSTGSILSDFSYSRSEDDLDSSSLQTGKAWKKHRPSTGGVAEPAVKKRRSSTNKAVEIGSTDTVRATTTLTVTKDGPITATSIIESVPKTPGPPESVTTNSETCTNGVPANLVLEAWARDSPLSSEHRLHSREHCFQQKTLVMPETCTPCEKRIRFAKTAYKCKECKAICHLECKDKLPLPCIPVVNTPNQRNMLGVIGDYTPTTPPMVPAILIHCINEIELRGLTEVGVYRIPGAERDVKALKERFLRGKGSPCLNQIDVHVICGTVKDFLRSLHEPLVTYGLWKKFVLAVETSDPIDVRPALYQVISELPQPNRDTLAYMMLHLQRISEAKECKMTVTNLAKVFGPTIVGYSSDNPSANALLEETTQQLVVMENLINIPSDYWSTFINIEKSSQPSRLQQTPSTDSLLRPLASKGLFTPVGNTRSMAFKKRQRYFPSPKNMR</sequence>
<feature type="region of interest" description="Disordered" evidence="8">
    <location>
        <begin position="228"/>
        <end position="266"/>
    </location>
</feature>
<comment type="caution">
    <text evidence="11">The sequence shown here is derived from an EMBL/GenBank/DDBJ whole genome shotgun (WGS) entry which is preliminary data.</text>
</comment>
<evidence type="ECO:0000256" key="5">
    <source>
        <dbReference type="ARBA" id="ARBA00022782"/>
    </source>
</evidence>
<evidence type="ECO:0000256" key="6">
    <source>
        <dbReference type="ARBA" id="ARBA00022833"/>
    </source>
</evidence>
<dbReference type="GO" id="GO:0005634">
    <property type="term" value="C:nucleus"/>
    <property type="evidence" value="ECO:0007669"/>
    <property type="project" value="TreeGrafter"/>
</dbReference>
<dbReference type="PROSITE" id="PS50081">
    <property type="entry name" value="ZF_DAG_PE_2"/>
    <property type="match status" value="1"/>
</dbReference>